<dbReference type="GO" id="GO:0032267">
    <property type="term" value="F:tRNA(Ile)-lysidine synthase activity"/>
    <property type="evidence" value="ECO:0007669"/>
    <property type="project" value="UniProtKB-EC"/>
</dbReference>
<dbReference type="EC" id="6.3.4.19" evidence="8"/>
<evidence type="ECO:0000256" key="8">
    <source>
        <dbReference type="HAMAP-Rule" id="MF_01161"/>
    </source>
</evidence>
<evidence type="ECO:0000256" key="7">
    <source>
        <dbReference type="ARBA" id="ARBA00048539"/>
    </source>
</evidence>
<dbReference type="Gene3D" id="3.40.50.620">
    <property type="entry name" value="HUPs"/>
    <property type="match status" value="1"/>
</dbReference>
<feature type="binding site" evidence="8">
    <location>
        <begin position="50"/>
        <end position="55"/>
    </location>
    <ligand>
        <name>ATP</name>
        <dbReference type="ChEBI" id="CHEBI:30616"/>
    </ligand>
</feature>
<gene>
    <name evidence="8 10" type="primary">tilS</name>
    <name evidence="10" type="ORF">FG384_16450</name>
</gene>
<dbReference type="GO" id="GO:0006400">
    <property type="term" value="P:tRNA modification"/>
    <property type="evidence" value="ECO:0007669"/>
    <property type="project" value="UniProtKB-UniRule"/>
</dbReference>
<accession>A0A544TL51</accession>
<keyword evidence="2 8" id="KW-0963">Cytoplasm</keyword>
<keyword evidence="6 8" id="KW-0067">ATP-binding</keyword>
<evidence type="ECO:0000259" key="9">
    <source>
        <dbReference type="SMART" id="SM00977"/>
    </source>
</evidence>
<dbReference type="NCBIfam" id="TIGR02433">
    <property type="entry name" value="lysidine_TilS_C"/>
    <property type="match status" value="1"/>
</dbReference>
<comment type="similarity">
    <text evidence="8">Belongs to the tRNA(Ile)-lysidine synthase family.</text>
</comment>
<dbReference type="OrthoDB" id="9807403at2"/>
<dbReference type="Proteomes" id="UP000316626">
    <property type="component" value="Unassembled WGS sequence"/>
</dbReference>
<dbReference type="SUPFAM" id="SSF82829">
    <property type="entry name" value="MesJ substrate recognition domain-like"/>
    <property type="match status" value="1"/>
</dbReference>
<dbReference type="AlphaFoldDB" id="A0A544TL51"/>
<dbReference type="SUPFAM" id="SSF56037">
    <property type="entry name" value="PheT/TilS domain"/>
    <property type="match status" value="1"/>
</dbReference>
<evidence type="ECO:0000256" key="5">
    <source>
        <dbReference type="ARBA" id="ARBA00022741"/>
    </source>
</evidence>
<evidence type="ECO:0000256" key="6">
    <source>
        <dbReference type="ARBA" id="ARBA00022840"/>
    </source>
</evidence>
<dbReference type="PANTHER" id="PTHR43033:SF1">
    <property type="entry name" value="TRNA(ILE)-LYSIDINE SYNTHASE-RELATED"/>
    <property type="match status" value="1"/>
</dbReference>
<dbReference type="InterPro" id="IPR012094">
    <property type="entry name" value="tRNA_Ile_lys_synt"/>
</dbReference>
<evidence type="ECO:0000256" key="2">
    <source>
        <dbReference type="ARBA" id="ARBA00022490"/>
    </source>
</evidence>
<evidence type="ECO:0000256" key="3">
    <source>
        <dbReference type="ARBA" id="ARBA00022598"/>
    </source>
</evidence>
<proteinExistence type="inferred from homology"/>
<dbReference type="PANTHER" id="PTHR43033">
    <property type="entry name" value="TRNA(ILE)-LYSIDINE SYNTHASE-RELATED"/>
    <property type="match status" value="1"/>
</dbReference>
<dbReference type="Pfam" id="PF01171">
    <property type="entry name" value="ATP_bind_3"/>
    <property type="match status" value="1"/>
</dbReference>
<dbReference type="HAMAP" id="MF_01161">
    <property type="entry name" value="tRNA_Ile_lys_synt"/>
    <property type="match status" value="1"/>
</dbReference>
<keyword evidence="11" id="KW-1185">Reference proteome</keyword>
<dbReference type="InterPro" id="IPR012796">
    <property type="entry name" value="Lysidine-tRNA-synth_C"/>
</dbReference>
<keyword evidence="5 8" id="KW-0547">Nucleotide-binding</keyword>
<dbReference type="Pfam" id="PF11734">
    <property type="entry name" value="TilS_C"/>
    <property type="match status" value="1"/>
</dbReference>
<reference evidence="10 11" key="1">
    <citation type="submission" date="2019-06" db="EMBL/GenBank/DDBJ databases">
        <title>Psychrobacillus vulpis sp. nov., a new species isolated from feces of a red fox that inhabits in The Tablas de Daimiel Natural Park, Albacete, Spain.</title>
        <authorList>
            <person name="Rodriguez M."/>
            <person name="Reina J.C."/>
            <person name="Bejar V."/>
            <person name="Llamas I."/>
        </authorList>
    </citation>
    <scope>NUCLEOTIDE SEQUENCE [LARGE SCALE GENOMIC DNA]</scope>
    <source>
        <strain evidence="10 11">Z8</strain>
    </source>
</reference>
<evidence type="ECO:0000313" key="11">
    <source>
        <dbReference type="Proteomes" id="UP000316626"/>
    </source>
</evidence>
<keyword evidence="4 8" id="KW-0819">tRNA processing</keyword>
<dbReference type="NCBIfam" id="TIGR02432">
    <property type="entry name" value="lysidine_TilS_N"/>
    <property type="match status" value="1"/>
</dbReference>
<evidence type="ECO:0000256" key="1">
    <source>
        <dbReference type="ARBA" id="ARBA00004496"/>
    </source>
</evidence>
<comment type="subcellular location">
    <subcellularLocation>
        <location evidence="1 8">Cytoplasm</location>
    </subcellularLocation>
</comment>
<dbReference type="SMART" id="SM00977">
    <property type="entry name" value="TilS_C"/>
    <property type="match status" value="1"/>
</dbReference>
<evidence type="ECO:0000256" key="4">
    <source>
        <dbReference type="ARBA" id="ARBA00022694"/>
    </source>
</evidence>
<keyword evidence="3 8" id="KW-0436">Ligase</keyword>
<name>A0A544TL51_9BACI</name>
<dbReference type="CDD" id="cd01992">
    <property type="entry name" value="TilS_N"/>
    <property type="match status" value="1"/>
</dbReference>
<feature type="domain" description="Lysidine-tRNA(Ile) synthetase C-terminal" evidence="9">
    <location>
        <begin position="406"/>
        <end position="480"/>
    </location>
</feature>
<organism evidence="10 11">
    <name type="scientific">Psychrobacillus vulpis</name>
    <dbReference type="NCBI Taxonomy" id="2325572"/>
    <lineage>
        <taxon>Bacteria</taxon>
        <taxon>Bacillati</taxon>
        <taxon>Bacillota</taxon>
        <taxon>Bacilli</taxon>
        <taxon>Bacillales</taxon>
        <taxon>Bacillaceae</taxon>
        <taxon>Psychrobacillus</taxon>
    </lineage>
</organism>
<dbReference type="InterPro" id="IPR011063">
    <property type="entry name" value="TilS/TtcA_N"/>
</dbReference>
<dbReference type="InterPro" id="IPR014729">
    <property type="entry name" value="Rossmann-like_a/b/a_fold"/>
</dbReference>
<dbReference type="InterPro" id="IPR012795">
    <property type="entry name" value="tRNA_Ile_lys_synt_N"/>
</dbReference>
<comment type="function">
    <text evidence="8">Ligates lysine onto the cytidine present at position 34 of the AUA codon-specific tRNA(Ile) that contains the anticodon CAU, in an ATP-dependent manner. Cytidine is converted to lysidine, thus changing the amino acid specificity of the tRNA from methionine to isoleucine.</text>
</comment>
<dbReference type="EMBL" id="VDGI01000022">
    <property type="protein sequence ID" value="TQR18184.1"/>
    <property type="molecule type" value="Genomic_DNA"/>
</dbReference>
<evidence type="ECO:0000313" key="10">
    <source>
        <dbReference type="EMBL" id="TQR18184.1"/>
    </source>
</evidence>
<protein>
    <recommendedName>
        <fullName evidence="8">tRNA(Ile)-lysidine synthase</fullName>
        <ecNumber evidence="8">6.3.4.19</ecNumber>
    </recommendedName>
    <alternativeName>
        <fullName evidence="8">tRNA(Ile)-2-lysyl-cytidine synthase</fullName>
    </alternativeName>
    <alternativeName>
        <fullName evidence="8">tRNA(Ile)-lysidine synthetase</fullName>
    </alternativeName>
</protein>
<sequence>MGRCLQKKGPYFYINEERGEKMLPFVRKVKNYIDKHHLIEKGERLLVACSGGADSVALVCALHEIQEEYALQIGIVHTDHQLREEESAQDMQFVEQLAESLQLPFYGTKIEVPHRVAQEGGNVQVICREERYAYFESIMAQYQYQKLVQGHHADDQTETVLMSLMRGSLTPSITGIPRTRPFSIGKIIRPFLCVTKEEILEYVHLLSQSFRHDPSNDKHTYTRNRVRHKVVPLLKEENPQISESIRLFVEKQQQDDILLQTMAKEKYEQLVTVDSEGTFILDTMHFAEVPIALQRRVVLLLLKYLYINSDILLNERLIESILSACNEHEGNALIHLPNAFFLIRHYNKIQFTSSSRELEISNKIVIQEDSWQRIGAGFSIYLTKNLEKHFSDEKWFVQLENDLLPLSSRQKADGDRIQVKGMSSPKKVSRLFIDEKISAEERHVWPLLVNRNNDIIAVIGLRYEERFSKEYNGQNYVMYVKRK</sequence>
<dbReference type="GO" id="GO:0005737">
    <property type="term" value="C:cytoplasm"/>
    <property type="evidence" value="ECO:0007669"/>
    <property type="project" value="UniProtKB-SubCell"/>
</dbReference>
<dbReference type="SUPFAM" id="SSF52402">
    <property type="entry name" value="Adenine nucleotide alpha hydrolases-like"/>
    <property type="match status" value="1"/>
</dbReference>
<comment type="catalytic activity">
    <reaction evidence="7 8">
        <text>cytidine(34) in tRNA(Ile2) + L-lysine + ATP = lysidine(34) in tRNA(Ile2) + AMP + diphosphate + H(+)</text>
        <dbReference type="Rhea" id="RHEA:43744"/>
        <dbReference type="Rhea" id="RHEA-COMP:10625"/>
        <dbReference type="Rhea" id="RHEA-COMP:10670"/>
        <dbReference type="ChEBI" id="CHEBI:15378"/>
        <dbReference type="ChEBI" id="CHEBI:30616"/>
        <dbReference type="ChEBI" id="CHEBI:32551"/>
        <dbReference type="ChEBI" id="CHEBI:33019"/>
        <dbReference type="ChEBI" id="CHEBI:82748"/>
        <dbReference type="ChEBI" id="CHEBI:83665"/>
        <dbReference type="ChEBI" id="CHEBI:456215"/>
        <dbReference type="EC" id="6.3.4.19"/>
    </reaction>
</comment>
<comment type="caution">
    <text evidence="10">The sequence shown here is derived from an EMBL/GenBank/DDBJ whole genome shotgun (WGS) entry which is preliminary data.</text>
</comment>
<comment type="domain">
    <text evidence="8">The N-terminal region contains the highly conserved SGGXDS motif, predicted to be a P-loop motif involved in ATP binding.</text>
</comment>
<dbReference type="Gene3D" id="3.30.465.60">
    <property type="match status" value="1"/>
</dbReference>
<dbReference type="GO" id="GO:0005524">
    <property type="term" value="F:ATP binding"/>
    <property type="evidence" value="ECO:0007669"/>
    <property type="project" value="UniProtKB-UniRule"/>
</dbReference>